<reference evidence="1" key="1">
    <citation type="submission" date="2020-04" db="EMBL/GenBank/DDBJ databases">
        <authorList>
            <person name="Chiriac C."/>
            <person name="Salcher M."/>
            <person name="Ghai R."/>
            <person name="Kavagutti S V."/>
        </authorList>
    </citation>
    <scope>NUCLEOTIDE SEQUENCE</scope>
</reference>
<name>A0A6J5LUG1_9CAUD</name>
<proteinExistence type="predicted"/>
<evidence type="ECO:0000313" key="1">
    <source>
        <dbReference type="EMBL" id="CAB4136666.1"/>
    </source>
</evidence>
<gene>
    <name evidence="1" type="ORF">UFOVP309_54</name>
    <name evidence="2" type="ORF">UFOVP946_2</name>
</gene>
<evidence type="ECO:0000313" key="2">
    <source>
        <dbReference type="EMBL" id="CAB4172829.1"/>
    </source>
</evidence>
<protein>
    <submittedName>
        <fullName evidence="1">Uncharacterized protein</fullName>
    </submittedName>
</protein>
<dbReference type="EMBL" id="LR796897">
    <property type="protein sequence ID" value="CAB4172829.1"/>
    <property type="molecule type" value="Genomic_DNA"/>
</dbReference>
<dbReference type="EMBL" id="LR796320">
    <property type="protein sequence ID" value="CAB4136666.1"/>
    <property type="molecule type" value="Genomic_DNA"/>
</dbReference>
<accession>A0A6J5LUG1</accession>
<organism evidence="1">
    <name type="scientific">uncultured Caudovirales phage</name>
    <dbReference type="NCBI Taxonomy" id="2100421"/>
    <lineage>
        <taxon>Viruses</taxon>
        <taxon>Duplodnaviria</taxon>
        <taxon>Heunggongvirae</taxon>
        <taxon>Uroviricota</taxon>
        <taxon>Caudoviricetes</taxon>
        <taxon>Peduoviridae</taxon>
        <taxon>Maltschvirus</taxon>
        <taxon>Maltschvirus maltsch</taxon>
    </lineage>
</organism>
<sequence>MKIIFIRSPFFIEVDEANQIGSKVELFIWNKGTTKPTVPTYTLSKKAPSVSETKNSYNISNYVKEYIDIIEPIYPPGSDEESVKQWCYVEIITYKETTVGNYEEVSAEEYVAFNGFKNYLQGMQTPISIATLYRILTGYLPNRTYKYNRNGANEGQTMPNVNIFISQNANKKYEVRYTNLRETEQETNTIIEDPATDALFTIPISNIYNAEFEDGNIFEILVDDNSVFKTTFIAECEIKYRPMLCSFINKNGGWDYLTFFKAKTEAWEVKNKEYNLLPDSLDYNTARGESKFFNYEAKQTVKINTGWVEEYYNELIKDLMVSETILLDGVPVKLKTMTTDLKSSLQDKMINYTIDFEYNYNQINNVI</sequence>